<accession>A0A0A6PSA3</accession>
<name>A0A0A6PSA3_CLOBU</name>
<evidence type="ECO:0000313" key="5">
    <source>
        <dbReference type="Proteomes" id="UP000238081"/>
    </source>
</evidence>
<organism evidence="4 5">
    <name type="scientific">Clostridium butyricum</name>
    <dbReference type="NCBI Taxonomy" id="1492"/>
    <lineage>
        <taxon>Bacteria</taxon>
        <taxon>Bacillati</taxon>
        <taxon>Bacillota</taxon>
        <taxon>Clostridia</taxon>
        <taxon>Eubacteriales</taxon>
        <taxon>Clostridiaceae</taxon>
        <taxon>Clostridium</taxon>
    </lineage>
</organism>
<dbReference type="InterPro" id="IPR050194">
    <property type="entry name" value="Glycosyltransferase_grp1"/>
</dbReference>
<dbReference type="InterPro" id="IPR001296">
    <property type="entry name" value="Glyco_trans_1"/>
</dbReference>
<dbReference type="Gene3D" id="3.40.50.2000">
    <property type="entry name" value="Glycogen Phosphorylase B"/>
    <property type="match status" value="2"/>
</dbReference>
<evidence type="ECO:0000259" key="3">
    <source>
        <dbReference type="Pfam" id="PF13439"/>
    </source>
</evidence>
<dbReference type="Pfam" id="PF00534">
    <property type="entry name" value="Glycos_transf_1"/>
    <property type="match status" value="1"/>
</dbReference>
<dbReference type="PANTHER" id="PTHR45947:SF15">
    <property type="entry name" value="TEICHURONIC ACID BIOSYNTHESIS GLYCOSYLTRANSFERASE TUAC-RELATED"/>
    <property type="match status" value="1"/>
</dbReference>
<evidence type="ECO:0000259" key="2">
    <source>
        <dbReference type="Pfam" id="PF00534"/>
    </source>
</evidence>
<protein>
    <submittedName>
        <fullName evidence="4">Glycosyl transferase family 1</fullName>
    </submittedName>
</protein>
<proteinExistence type="predicted"/>
<sequence length="385" mass="44362">MHIMVIPSWYASSRNKVHGSFFKEQFKALSNAGIKVTVAYNEIWPITMLGRIKENRGIEFSIEDNLKTYRYKDFNYLPKNPLMFRSFNKRMDKLYKEIVEKEGKIDIIHAHSALWGGISAQYISNKYNIPLVLTEHSSLKYARYVKESYKKYIYKAYDKADALIAVGNGLKSEMKNYTNNDIKVIHNMVDLKKFNIDIKSSEKNNSEDTFNMFSCAFLEEGKGMENLIEAFYLAFKSKDAILRIGGDGSLREKLEGMIKELGMENQIFLLGALSREDVAKEMKNCKCFALASEHETFGVVYIEALACGKPVIGTYNGGADDIIKDYNGIIIEKKDVEKLKDALVKMKNEYKTYDKNEIREKTILSYSENVLVEKLKGVYKEIYER</sequence>
<dbReference type="SUPFAM" id="SSF53756">
    <property type="entry name" value="UDP-Glycosyltransferase/glycogen phosphorylase"/>
    <property type="match status" value="1"/>
</dbReference>
<dbReference type="GO" id="GO:0016757">
    <property type="term" value="F:glycosyltransferase activity"/>
    <property type="evidence" value="ECO:0007669"/>
    <property type="project" value="InterPro"/>
</dbReference>
<reference evidence="4 5" key="1">
    <citation type="submission" date="2016-01" db="EMBL/GenBank/DDBJ databases">
        <title>Characterization of the Clostridium difficile lineages that are prevalent in Hong Kong and China.</title>
        <authorList>
            <person name="Kwok J.S.-L."/>
            <person name="Lam W.-Y."/>
            <person name="Ip M."/>
            <person name="Chan T.-F."/>
            <person name="Hawkey P.M."/>
            <person name="Tsui S.K.-W."/>
        </authorList>
    </citation>
    <scope>NUCLEOTIDE SEQUENCE [LARGE SCALE GENOMIC DNA]</scope>
    <source>
        <strain evidence="4 5">300064</strain>
    </source>
</reference>
<dbReference type="RefSeq" id="WP_043663557.1">
    <property type="nucleotide sequence ID" value="NZ_CANCWB010000001.1"/>
</dbReference>
<dbReference type="InterPro" id="IPR028098">
    <property type="entry name" value="Glyco_trans_4-like_N"/>
</dbReference>
<keyword evidence="4" id="KW-0808">Transferase</keyword>
<keyword evidence="1" id="KW-0175">Coiled coil</keyword>
<feature type="domain" description="Glycosyl transferase family 1" evidence="2">
    <location>
        <begin position="202"/>
        <end position="354"/>
    </location>
</feature>
<evidence type="ECO:0000313" key="4">
    <source>
        <dbReference type="EMBL" id="PPV14819.1"/>
    </source>
</evidence>
<dbReference type="EMBL" id="LRDH01000106">
    <property type="protein sequence ID" value="PPV14819.1"/>
    <property type="molecule type" value="Genomic_DNA"/>
</dbReference>
<gene>
    <name evidence="4" type="ORF">AWN73_13665</name>
</gene>
<feature type="coiled-coil region" evidence="1">
    <location>
        <begin position="329"/>
        <end position="356"/>
    </location>
</feature>
<dbReference type="Pfam" id="PF13439">
    <property type="entry name" value="Glyco_transf_4"/>
    <property type="match status" value="1"/>
</dbReference>
<dbReference type="AlphaFoldDB" id="A0A0A6PSA3"/>
<dbReference type="Proteomes" id="UP000238081">
    <property type="component" value="Unassembled WGS sequence"/>
</dbReference>
<dbReference type="PANTHER" id="PTHR45947">
    <property type="entry name" value="SULFOQUINOVOSYL TRANSFERASE SQD2"/>
    <property type="match status" value="1"/>
</dbReference>
<feature type="domain" description="Glycosyltransferase subfamily 4-like N-terminal" evidence="3">
    <location>
        <begin position="27"/>
        <end position="192"/>
    </location>
</feature>
<evidence type="ECO:0000256" key="1">
    <source>
        <dbReference type="SAM" id="Coils"/>
    </source>
</evidence>
<comment type="caution">
    <text evidence="4">The sequence shown here is derived from an EMBL/GenBank/DDBJ whole genome shotgun (WGS) entry which is preliminary data.</text>
</comment>